<sequence length="92" mass="9120">MNRSICAVTTTAALAGAIWTAAPVSAAPTGGTRAPDVVQELTAAGYAVQINGDNGVPLSQCTVTGVHGVPAAGVTALQFTTVYVDVECESEG</sequence>
<dbReference type="AlphaFoldDB" id="A0A7X6RXB3"/>
<feature type="chain" id="PRO_5031385190" description="PASTA domain-containing protein" evidence="1">
    <location>
        <begin position="27"/>
        <end position="92"/>
    </location>
</feature>
<comment type="caution">
    <text evidence="2">The sequence shown here is derived from an EMBL/GenBank/DDBJ whole genome shotgun (WGS) entry which is preliminary data.</text>
</comment>
<evidence type="ECO:0000313" key="3">
    <source>
        <dbReference type="Proteomes" id="UP000518188"/>
    </source>
</evidence>
<evidence type="ECO:0008006" key="4">
    <source>
        <dbReference type="Google" id="ProtNLM"/>
    </source>
</evidence>
<dbReference type="EMBL" id="JAAXPJ010000008">
    <property type="protein sequence ID" value="NKZ13284.1"/>
    <property type="molecule type" value="Genomic_DNA"/>
</dbReference>
<name>A0A7X6RXB3_9MYCO</name>
<reference evidence="2 3" key="1">
    <citation type="submission" date="2020-04" db="EMBL/GenBank/DDBJ databases">
        <title>MicrobeNet Type strains.</title>
        <authorList>
            <person name="Nicholson A.C."/>
        </authorList>
    </citation>
    <scope>NUCLEOTIDE SEQUENCE [LARGE SCALE GENOMIC DNA]</scope>
    <source>
        <strain evidence="2 3">ATCC 700731</strain>
    </source>
</reference>
<feature type="signal peptide" evidence="1">
    <location>
        <begin position="1"/>
        <end position="26"/>
    </location>
</feature>
<protein>
    <recommendedName>
        <fullName evidence="4">PASTA domain-containing protein</fullName>
    </recommendedName>
</protein>
<dbReference type="Proteomes" id="UP000518188">
    <property type="component" value="Unassembled WGS sequence"/>
</dbReference>
<accession>A0A7X6RXB3</accession>
<evidence type="ECO:0000256" key="1">
    <source>
        <dbReference type="SAM" id="SignalP"/>
    </source>
</evidence>
<evidence type="ECO:0000313" key="2">
    <source>
        <dbReference type="EMBL" id="NKZ13284.1"/>
    </source>
</evidence>
<gene>
    <name evidence="2" type="ORF">HGA11_20120</name>
</gene>
<keyword evidence="1" id="KW-0732">Signal</keyword>
<organism evidence="2 3">
    <name type="scientific">Mycolicibacterium septicum DSM 44393</name>
    <dbReference type="NCBI Taxonomy" id="1341646"/>
    <lineage>
        <taxon>Bacteria</taxon>
        <taxon>Bacillati</taxon>
        <taxon>Actinomycetota</taxon>
        <taxon>Actinomycetes</taxon>
        <taxon>Mycobacteriales</taxon>
        <taxon>Mycobacteriaceae</taxon>
        <taxon>Mycolicibacterium</taxon>
    </lineage>
</organism>
<dbReference type="RefSeq" id="WP_044516576.1">
    <property type="nucleotide sequence ID" value="NZ_HG322951.1"/>
</dbReference>
<proteinExistence type="predicted"/>